<feature type="repeat" description="Solcar" evidence="7">
    <location>
        <begin position="110"/>
        <end position="196"/>
    </location>
</feature>
<evidence type="ECO:0000256" key="1">
    <source>
        <dbReference type="ARBA" id="ARBA00004141"/>
    </source>
</evidence>
<feature type="repeat" description="Solcar" evidence="7">
    <location>
        <begin position="208"/>
        <end position="303"/>
    </location>
</feature>
<keyword evidence="3 8" id="KW-0813">Transport</keyword>
<comment type="similarity">
    <text evidence="2 8">Belongs to the mitochondrial carrier (TC 2.A.29) family.</text>
</comment>
<reference evidence="10 11" key="1">
    <citation type="submission" date="2018-04" db="EMBL/GenBank/DDBJ databases">
        <authorList>
            <person name="Zhang X."/>
            <person name="Yuan J."/>
            <person name="Li F."/>
            <person name="Xiang J."/>
        </authorList>
    </citation>
    <scope>NUCLEOTIDE SEQUENCE [LARGE SCALE GENOMIC DNA]</scope>
    <source>
        <tissue evidence="10">Muscle</tissue>
    </source>
</reference>
<dbReference type="PROSITE" id="PS50920">
    <property type="entry name" value="SOLCAR"/>
    <property type="match status" value="3"/>
</dbReference>
<proteinExistence type="inferred from homology"/>
<comment type="subcellular location">
    <subcellularLocation>
        <location evidence="1">Membrane</location>
        <topology evidence="1">Multi-pass membrane protein</topology>
    </subcellularLocation>
</comment>
<keyword evidence="11" id="KW-1185">Reference proteome</keyword>
<evidence type="ECO:0000256" key="8">
    <source>
        <dbReference type="RuleBase" id="RU000488"/>
    </source>
</evidence>
<dbReference type="AlphaFoldDB" id="A0A3R7QVX6"/>
<dbReference type="Pfam" id="PF00153">
    <property type="entry name" value="Mito_carr"/>
    <property type="match status" value="3"/>
</dbReference>
<evidence type="ECO:0000256" key="6">
    <source>
        <dbReference type="ARBA" id="ARBA00023136"/>
    </source>
</evidence>
<dbReference type="OrthoDB" id="18574at2759"/>
<evidence type="ECO:0000313" key="11">
    <source>
        <dbReference type="Proteomes" id="UP000283509"/>
    </source>
</evidence>
<dbReference type="PRINTS" id="PR00926">
    <property type="entry name" value="MITOCARRIER"/>
</dbReference>
<name>A0A3R7QVX6_PENVA</name>
<dbReference type="InterPro" id="IPR002067">
    <property type="entry name" value="MCP"/>
</dbReference>
<evidence type="ECO:0000256" key="7">
    <source>
        <dbReference type="PROSITE-ProRule" id="PRU00282"/>
    </source>
</evidence>
<gene>
    <name evidence="10" type="ORF">C7M84_001045</name>
</gene>
<dbReference type="InterPro" id="IPR018108">
    <property type="entry name" value="MCP_transmembrane"/>
</dbReference>
<keyword evidence="4 7" id="KW-0812">Transmembrane</keyword>
<dbReference type="GO" id="GO:0055085">
    <property type="term" value="P:transmembrane transport"/>
    <property type="evidence" value="ECO:0007669"/>
    <property type="project" value="InterPro"/>
</dbReference>
<protein>
    <submittedName>
        <fullName evidence="10">Putative mitochondrial thiamine pyrophosphate carrier isoform X1</fullName>
    </submittedName>
</protein>
<dbReference type="GO" id="GO:0016020">
    <property type="term" value="C:membrane"/>
    <property type="evidence" value="ECO:0007669"/>
    <property type="project" value="UniProtKB-SubCell"/>
</dbReference>
<evidence type="ECO:0000256" key="4">
    <source>
        <dbReference type="ARBA" id="ARBA00022692"/>
    </source>
</evidence>
<keyword evidence="9" id="KW-1133">Transmembrane helix</keyword>
<evidence type="ECO:0000256" key="9">
    <source>
        <dbReference type="SAM" id="Phobius"/>
    </source>
</evidence>
<dbReference type="PANTHER" id="PTHR24089">
    <property type="entry name" value="SOLUTE CARRIER FAMILY 25"/>
    <property type="match status" value="1"/>
</dbReference>
<dbReference type="EMBL" id="QCYY01001139">
    <property type="protein sequence ID" value="ROT80245.1"/>
    <property type="molecule type" value="Genomic_DNA"/>
</dbReference>
<accession>A0A3R7QVX6</accession>
<dbReference type="Gene3D" id="1.50.40.10">
    <property type="entry name" value="Mitochondrial carrier domain"/>
    <property type="match status" value="1"/>
</dbReference>
<reference evidence="10 11" key="2">
    <citation type="submission" date="2019-01" db="EMBL/GenBank/DDBJ databases">
        <title>The decoding of complex shrimp genome reveals the adaptation for benthos swimmer, frequently molting mechanism and breeding impact on genome.</title>
        <authorList>
            <person name="Sun Y."/>
            <person name="Gao Y."/>
            <person name="Yu Y."/>
        </authorList>
    </citation>
    <scope>NUCLEOTIDE SEQUENCE [LARGE SCALE GENOMIC DNA]</scope>
    <source>
        <tissue evidence="10">Muscle</tissue>
    </source>
</reference>
<dbReference type="InterPro" id="IPR023395">
    <property type="entry name" value="MCP_dom_sf"/>
</dbReference>
<feature type="repeat" description="Solcar" evidence="7">
    <location>
        <begin position="15"/>
        <end position="107"/>
    </location>
</feature>
<feature type="transmembrane region" description="Helical" evidence="9">
    <location>
        <begin position="168"/>
        <end position="188"/>
    </location>
</feature>
<evidence type="ECO:0000313" key="10">
    <source>
        <dbReference type="EMBL" id="ROT80245.1"/>
    </source>
</evidence>
<dbReference type="SUPFAM" id="SSF103506">
    <property type="entry name" value="Mitochondrial carrier"/>
    <property type="match status" value="1"/>
</dbReference>
<comment type="caution">
    <text evidence="10">The sequence shown here is derived from an EMBL/GenBank/DDBJ whole genome shotgun (WGS) entry which is preliminary data.</text>
</comment>
<evidence type="ECO:0000256" key="5">
    <source>
        <dbReference type="ARBA" id="ARBA00022737"/>
    </source>
</evidence>
<keyword evidence="6 7" id="KW-0472">Membrane</keyword>
<feature type="transmembrane region" description="Helical" evidence="9">
    <location>
        <begin position="208"/>
        <end position="231"/>
    </location>
</feature>
<organism evidence="10 11">
    <name type="scientific">Penaeus vannamei</name>
    <name type="common">Whiteleg shrimp</name>
    <name type="synonym">Litopenaeus vannamei</name>
    <dbReference type="NCBI Taxonomy" id="6689"/>
    <lineage>
        <taxon>Eukaryota</taxon>
        <taxon>Metazoa</taxon>
        <taxon>Ecdysozoa</taxon>
        <taxon>Arthropoda</taxon>
        <taxon>Crustacea</taxon>
        <taxon>Multicrustacea</taxon>
        <taxon>Malacostraca</taxon>
        <taxon>Eumalacostraca</taxon>
        <taxon>Eucarida</taxon>
        <taxon>Decapoda</taxon>
        <taxon>Dendrobranchiata</taxon>
        <taxon>Penaeoidea</taxon>
        <taxon>Penaeidae</taxon>
        <taxon>Penaeus</taxon>
    </lineage>
</organism>
<evidence type="ECO:0000256" key="3">
    <source>
        <dbReference type="ARBA" id="ARBA00022448"/>
    </source>
</evidence>
<dbReference type="STRING" id="6689.A0A3R7QVX6"/>
<evidence type="ECO:0000256" key="2">
    <source>
        <dbReference type="ARBA" id="ARBA00006375"/>
    </source>
</evidence>
<keyword evidence="5" id="KW-0677">Repeat</keyword>
<dbReference type="Proteomes" id="UP000283509">
    <property type="component" value="Unassembled WGS sequence"/>
</dbReference>
<sequence length="319" mass="34643">MGSYVGYKEDQDVQLTPGDHAVAGAVSGMVTRALIQPLDVLKIRFQLQIEPTTRRGGGLYHGIFQSLFTIAKSEGPSALWKGHLPAQALSVGYGVAQFWSYAVLTQAATEHGFPHGLCGGLAGFCGTLVSMPCDVIRTRMVAQGTPKYYSGMMDAAVKMVRQEGALSLWRGFLPTVAMNAPSSGLIFYFYHAFLALTNNLIGDVFHLPWLSCSALSGMAAGVCAKAILYPLDVLKKRMQIRGFESNRKQFGKVIVYTNVWKYISTVMQEEGMQAWFKGLCPSMIKSGLATGVIFVSYEATCYVISVARGKSTSPDDTSK</sequence>